<evidence type="ECO:0000256" key="7">
    <source>
        <dbReference type="SAM" id="Phobius"/>
    </source>
</evidence>
<evidence type="ECO:0000256" key="2">
    <source>
        <dbReference type="ARBA" id="ARBA00005779"/>
    </source>
</evidence>
<feature type="transmembrane region" description="Helical" evidence="7">
    <location>
        <begin position="110"/>
        <end position="129"/>
    </location>
</feature>
<dbReference type="PANTHER" id="PTHR40043">
    <property type="entry name" value="UPF0719 INNER MEMBRANE PROTEIN YJFL"/>
    <property type="match status" value="1"/>
</dbReference>
<evidence type="ECO:0000256" key="4">
    <source>
        <dbReference type="ARBA" id="ARBA00022692"/>
    </source>
</evidence>
<sequence length="133" mass="14157">MSFTFSQYFLYLQYLFAALLMTGIFGALYTRITPPRELELIKSGNLACALSFGGALIGFCAALVSAMTHSVGLVNFVVWGVLAGVVQIGLFFVSTRIIPDAISELEHNNVAVGTFLCAISIAIGLLNAACLVD</sequence>
<dbReference type="InterPro" id="IPR007140">
    <property type="entry name" value="DUF350"/>
</dbReference>
<dbReference type="GO" id="GO:0005886">
    <property type="term" value="C:plasma membrane"/>
    <property type="evidence" value="ECO:0007669"/>
    <property type="project" value="UniProtKB-SubCell"/>
</dbReference>
<name>A0AAX2J5B0_KINKI</name>
<dbReference type="GeneID" id="93262996"/>
<organism evidence="8 9">
    <name type="scientific">Kingella kingae</name>
    <dbReference type="NCBI Taxonomy" id="504"/>
    <lineage>
        <taxon>Bacteria</taxon>
        <taxon>Pseudomonadati</taxon>
        <taxon>Pseudomonadota</taxon>
        <taxon>Betaproteobacteria</taxon>
        <taxon>Neisseriales</taxon>
        <taxon>Neisseriaceae</taxon>
        <taxon>Kingella</taxon>
    </lineage>
</organism>
<evidence type="ECO:0000256" key="5">
    <source>
        <dbReference type="ARBA" id="ARBA00022989"/>
    </source>
</evidence>
<dbReference type="EMBL" id="LS483426">
    <property type="protein sequence ID" value="SQH25524.1"/>
    <property type="molecule type" value="Genomic_DNA"/>
</dbReference>
<comment type="subcellular location">
    <subcellularLocation>
        <location evidence="1">Cell membrane</location>
        <topology evidence="1">Multi-pass membrane protein</topology>
    </subcellularLocation>
</comment>
<keyword evidence="3" id="KW-1003">Cell membrane</keyword>
<accession>A0AAX2J5B0</accession>
<dbReference type="Pfam" id="PF03994">
    <property type="entry name" value="DUF350"/>
    <property type="match status" value="1"/>
</dbReference>
<evidence type="ECO:0000313" key="9">
    <source>
        <dbReference type="Proteomes" id="UP000248598"/>
    </source>
</evidence>
<evidence type="ECO:0000256" key="1">
    <source>
        <dbReference type="ARBA" id="ARBA00004651"/>
    </source>
</evidence>
<keyword evidence="6 7" id="KW-0472">Membrane</keyword>
<feature type="transmembrane region" description="Helical" evidence="7">
    <location>
        <begin position="76"/>
        <end position="98"/>
    </location>
</feature>
<evidence type="ECO:0000313" key="8">
    <source>
        <dbReference type="EMBL" id="SQH25524.1"/>
    </source>
</evidence>
<comment type="similarity">
    <text evidence="2">Belongs to the UPF0719 family.</text>
</comment>
<dbReference type="AlphaFoldDB" id="A0AAX2J5B0"/>
<feature type="transmembrane region" description="Helical" evidence="7">
    <location>
        <begin position="12"/>
        <end position="32"/>
    </location>
</feature>
<dbReference type="Proteomes" id="UP000248598">
    <property type="component" value="Chromosome 1"/>
</dbReference>
<reference evidence="8 9" key="1">
    <citation type="submission" date="2018-06" db="EMBL/GenBank/DDBJ databases">
        <authorList>
            <consortium name="Pathogen Informatics"/>
            <person name="Doyle S."/>
        </authorList>
    </citation>
    <scope>NUCLEOTIDE SEQUENCE [LARGE SCALE GENOMIC DNA]</scope>
    <source>
        <strain evidence="8 9">NCTC10529</strain>
    </source>
</reference>
<proteinExistence type="inferred from homology"/>
<gene>
    <name evidence="8" type="primary">yjfL</name>
    <name evidence="8" type="ORF">NCTC10529_01724</name>
</gene>
<feature type="transmembrane region" description="Helical" evidence="7">
    <location>
        <begin position="44"/>
        <end position="64"/>
    </location>
</feature>
<protein>
    <submittedName>
        <fullName evidence="8">Predicted membrane protein</fullName>
    </submittedName>
</protein>
<dbReference type="RefSeq" id="WP_003786412.1">
    <property type="nucleotide sequence ID" value="NZ_CP091518.1"/>
</dbReference>
<evidence type="ECO:0000256" key="6">
    <source>
        <dbReference type="ARBA" id="ARBA00023136"/>
    </source>
</evidence>
<keyword evidence="4 7" id="KW-0812">Transmembrane</keyword>
<dbReference type="PANTHER" id="PTHR40043:SF1">
    <property type="entry name" value="UPF0719 INNER MEMBRANE PROTEIN YJFL"/>
    <property type="match status" value="1"/>
</dbReference>
<keyword evidence="5 7" id="KW-1133">Transmembrane helix</keyword>
<evidence type="ECO:0000256" key="3">
    <source>
        <dbReference type="ARBA" id="ARBA00022475"/>
    </source>
</evidence>